<dbReference type="InParanoid" id="A0A409XYV8"/>
<dbReference type="AlphaFoldDB" id="A0A409XYV8"/>
<name>A0A409XYV8_9AGAR</name>
<feature type="region of interest" description="Disordered" evidence="1">
    <location>
        <begin position="236"/>
        <end position="287"/>
    </location>
</feature>
<proteinExistence type="predicted"/>
<evidence type="ECO:0000256" key="1">
    <source>
        <dbReference type="SAM" id="MobiDB-lite"/>
    </source>
</evidence>
<sequence length="306" mass="33898">MGKILKRSSAPRSKHLTDRKKRNLDSRKKKIALAAHCPRRRPTLLHHTALSCRPHPASCRRPTEPNFFNKLPLLPAGNPNLTTDSVQGIHFFRLCDIHGDDDDSKIGSESEQHHSVTHSFNSVNLNIFDSDHDPAHSDTGTTSTSEYSSASSRTETTDYGIYARRMALSDSSELESDSEELNFDMGIPIPMALSPKLESKSNSDFRLETLSLGAARVDAQDVASAPVDTAGPDYAASNVNPQHRDANPKFPYEARVAETHDGGYTADSESKQRRPPKKQLSSAERARRASFWVSILRRPRAGRALD</sequence>
<feature type="compositionally biased region" description="Low complexity" evidence="1">
    <location>
        <begin position="137"/>
        <end position="154"/>
    </location>
</feature>
<dbReference type="Proteomes" id="UP000284706">
    <property type="component" value="Unassembled WGS sequence"/>
</dbReference>
<comment type="caution">
    <text evidence="2">The sequence shown here is derived from an EMBL/GenBank/DDBJ whole genome shotgun (WGS) entry which is preliminary data.</text>
</comment>
<organism evidence="2 3">
    <name type="scientific">Gymnopilus dilepis</name>
    <dbReference type="NCBI Taxonomy" id="231916"/>
    <lineage>
        <taxon>Eukaryota</taxon>
        <taxon>Fungi</taxon>
        <taxon>Dikarya</taxon>
        <taxon>Basidiomycota</taxon>
        <taxon>Agaricomycotina</taxon>
        <taxon>Agaricomycetes</taxon>
        <taxon>Agaricomycetidae</taxon>
        <taxon>Agaricales</taxon>
        <taxon>Agaricineae</taxon>
        <taxon>Hymenogastraceae</taxon>
        <taxon>Gymnopilus</taxon>
    </lineage>
</organism>
<evidence type="ECO:0000313" key="2">
    <source>
        <dbReference type="EMBL" id="PPQ95909.1"/>
    </source>
</evidence>
<protein>
    <submittedName>
        <fullName evidence="2">Uncharacterized protein</fullName>
    </submittedName>
</protein>
<keyword evidence="3" id="KW-1185">Reference proteome</keyword>
<feature type="compositionally biased region" description="Basic residues" evidence="1">
    <location>
        <begin position="12"/>
        <end position="23"/>
    </location>
</feature>
<evidence type="ECO:0000313" key="3">
    <source>
        <dbReference type="Proteomes" id="UP000284706"/>
    </source>
</evidence>
<feature type="region of interest" description="Disordered" evidence="1">
    <location>
        <begin position="128"/>
        <end position="155"/>
    </location>
</feature>
<feature type="region of interest" description="Disordered" evidence="1">
    <location>
        <begin position="1"/>
        <end position="23"/>
    </location>
</feature>
<reference evidence="2 3" key="1">
    <citation type="journal article" date="2018" name="Evol. Lett.">
        <title>Horizontal gene cluster transfer increased hallucinogenic mushroom diversity.</title>
        <authorList>
            <person name="Reynolds H.T."/>
            <person name="Vijayakumar V."/>
            <person name="Gluck-Thaler E."/>
            <person name="Korotkin H.B."/>
            <person name="Matheny P.B."/>
            <person name="Slot J.C."/>
        </authorList>
    </citation>
    <scope>NUCLEOTIDE SEQUENCE [LARGE SCALE GENOMIC DNA]</scope>
    <source>
        <strain evidence="2 3">SRW20</strain>
    </source>
</reference>
<accession>A0A409XYV8</accession>
<dbReference type="EMBL" id="NHYE01001406">
    <property type="protein sequence ID" value="PPQ95909.1"/>
    <property type="molecule type" value="Genomic_DNA"/>
</dbReference>
<gene>
    <name evidence="2" type="ORF">CVT26_016132</name>
</gene>